<proteinExistence type="predicted"/>
<dbReference type="EMBL" id="CP049863">
    <property type="protein sequence ID" value="QIK62321.1"/>
    <property type="molecule type" value="Genomic_DNA"/>
</dbReference>
<dbReference type="RefSeq" id="WP_166288769.1">
    <property type="nucleotide sequence ID" value="NZ_CP049863.1"/>
</dbReference>
<protein>
    <submittedName>
        <fullName evidence="1">Uncharacterized protein</fullName>
    </submittedName>
</protein>
<dbReference type="Proteomes" id="UP000502677">
    <property type="component" value="Chromosome"/>
</dbReference>
<accession>A0A6G7XD72</accession>
<evidence type="ECO:0000313" key="1">
    <source>
        <dbReference type="EMBL" id="QIK62321.1"/>
    </source>
</evidence>
<reference evidence="1 2" key="1">
    <citation type="submission" date="2020-03" db="EMBL/GenBank/DDBJ databases">
        <title>Leucobacter sp. nov., isolated from beetles.</title>
        <authorList>
            <person name="Hyun D.-W."/>
            <person name="Bae J.-W."/>
        </authorList>
    </citation>
    <scope>NUCLEOTIDE SEQUENCE [LARGE SCALE GENOMIC DNA]</scope>
    <source>
        <strain evidence="1 2">HDW9C</strain>
    </source>
</reference>
<evidence type="ECO:0000313" key="2">
    <source>
        <dbReference type="Proteomes" id="UP000502677"/>
    </source>
</evidence>
<dbReference type="AlphaFoldDB" id="A0A6G7XD72"/>
<name>A0A6G7XD72_9MICO</name>
<gene>
    <name evidence="1" type="ORF">G7068_03200</name>
</gene>
<sequence length="115" mass="12822">MAAEIAEGIVPARTREARPCEVFGCLETQHAYVDGVMDDEHRSINIGSDAPLNERFLVTGFRNDDSGLWEPFANADLDEISGIEGLALIEQFRLAYRAVQQHCDALNRFPKGRES</sequence>
<organism evidence="1 2">
    <name type="scientific">Leucobacter viscericola</name>
    <dbReference type="NCBI Taxonomy" id="2714935"/>
    <lineage>
        <taxon>Bacteria</taxon>
        <taxon>Bacillati</taxon>
        <taxon>Actinomycetota</taxon>
        <taxon>Actinomycetes</taxon>
        <taxon>Micrococcales</taxon>
        <taxon>Microbacteriaceae</taxon>
        <taxon>Leucobacter</taxon>
    </lineage>
</organism>
<dbReference type="KEGG" id="lvi:G7068_03200"/>
<keyword evidence="2" id="KW-1185">Reference proteome</keyword>